<dbReference type="Gene3D" id="2.130.10.10">
    <property type="entry name" value="YVTN repeat-like/Quinoprotein amine dehydrogenase"/>
    <property type="match status" value="2"/>
</dbReference>
<dbReference type="InterPro" id="IPR019775">
    <property type="entry name" value="WD40_repeat_CS"/>
</dbReference>
<feature type="repeat" description="WD" evidence="3">
    <location>
        <begin position="316"/>
        <end position="349"/>
    </location>
</feature>
<keyword evidence="5" id="KW-1185">Reference proteome</keyword>
<dbReference type="Proteomes" id="UP000829720">
    <property type="component" value="Unassembled WGS sequence"/>
</dbReference>
<dbReference type="PANTHER" id="PTHR22805:SF2">
    <property type="entry name" value="WD REPEAT-CONTAINING PROTEIN 41"/>
    <property type="match status" value="1"/>
</dbReference>
<keyword evidence="1 3" id="KW-0853">WD repeat</keyword>
<dbReference type="SUPFAM" id="SSF50978">
    <property type="entry name" value="WD40 repeat-like"/>
    <property type="match status" value="1"/>
</dbReference>
<dbReference type="PRINTS" id="PR00320">
    <property type="entry name" value="GPROTEINBRPT"/>
</dbReference>
<dbReference type="Pfam" id="PF25178">
    <property type="entry name" value="Beta-prop_WDR41"/>
    <property type="match status" value="1"/>
</dbReference>
<name>A0A8T3E721_9TELE</name>
<dbReference type="EMBL" id="JAERUA010000001">
    <property type="protein sequence ID" value="KAI1905239.1"/>
    <property type="molecule type" value="Genomic_DNA"/>
</dbReference>
<dbReference type="SMART" id="SM00320">
    <property type="entry name" value="WD40"/>
    <property type="match status" value="6"/>
</dbReference>
<dbReference type="GO" id="GO:0010506">
    <property type="term" value="P:regulation of autophagy"/>
    <property type="evidence" value="ECO:0007669"/>
    <property type="project" value="InterPro"/>
</dbReference>
<dbReference type="OrthoDB" id="273067at2759"/>
<sequence>MLRWILGGREAQGAVEKNTVLVIGEEQPKNSYTELQVLKGHFDIVRFLVQIDDFRFASAGDDGLVLVWNAQTGERLQELRGHSQQITAMTAYSWPSGDSTHTSLITASSDRTLSLWDPDTGNRVQTVSDLQSSAKCLLVLDRLDLWISGGNELCVWDRDFHLLCKTDHHSDAGITAMIELPKNCIAAAMDKEIVIYRLSVSSSKLDTTVSEIRRLVDHQDSIRALINVNDQAFASGSHVGELIIWDSLDWSIQAYERILWDEPRPEGQAEIRLGFHKQSEMSVQHLASDGQFVIAAVGSGLYLYNITTRSVVAYRKAAHDSNILHTMLFPDGQLMSCSEDGSVRMWELQDLPLPAEPASAGFFGMWTFGRSNKQASQQVKKVPEVTGLRTLELTGDLIGHSGAVQMFVHFPDLGLVTCSTDQLIIVWKNGEMEARFRSLALFQKLEENQGL</sequence>
<evidence type="ECO:0000256" key="2">
    <source>
        <dbReference type="ARBA" id="ARBA00022737"/>
    </source>
</evidence>
<comment type="caution">
    <text evidence="4">The sequence shown here is derived from an EMBL/GenBank/DDBJ whole genome shotgun (WGS) entry which is preliminary data.</text>
</comment>
<protein>
    <recommendedName>
        <fullName evidence="6">WD repeat-containing protein 41</fullName>
    </recommendedName>
</protein>
<dbReference type="InterPro" id="IPR020472">
    <property type="entry name" value="WD40_PAC1"/>
</dbReference>
<feature type="repeat" description="WD" evidence="3">
    <location>
        <begin position="38"/>
        <end position="78"/>
    </location>
</feature>
<dbReference type="GO" id="GO:0005765">
    <property type="term" value="C:lysosomal membrane"/>
    <property type="evidence" value="ECO:0007669"/>
    <property type="project" value="TreeGrafter"/>
</dbReference>
<dbReference type="PROSITE" id="PS00678">
    <property type="entry name" value="WD_REPEATS_1"/>
    <property type="match status" value="1"/>
</dbReference>
<evidence type="ECO:0000313" key="4">
    <source>
        <dbReference type="EMBL" id="KAI1905239.1"/>
    </source>
</evidence>
<reference evidence="4" key="1">
    <citation type="submission" date="2021-01" db="EMBL/GenBank/DDBJ databases">
        <authorList>
            <person name="Zahm M."/>
            <person name="Roques C."/>
            <person name="Cabau C."/>
            <person name="Klopp C."/>
            <person name="Donnadieu C."/>
            <person name="Jouanno E."/>
            <person name="Lampietro C."/>
            <person name="Louis A."/>
            <person name="Herpin A."/>
            <person name="Echchiki A."/>
            <person name="Berthelot C."/>
            <person name="Parey E."/>
            <person name="Roest-Crollius H."/>
            <person name="Braasch I."/>
            <person name="Postlethwait J."/>
            <person name="Bobe J."/>
            <person name="Montfort J."/>
            <person name="Bouchez O."/>
            <person name="Begum T."/>
            <person name="Mejri S."/>
            <person name="Adams A."/>
            <person name="Chen W.-J."/>
            <person name="Guiguen Y."/>
        </authorList>
    </citation>
    <scope>NUCLEOTIDE SEQUENCE</scope>
    <source>
        <tissue evidence="4">Blood</tissue>
    </source>
</reference>
<dbReference type="InterPro" id="IPR015943">
    <property type="entry name" value="WD40/YVTN_repeat-like_dom_sf"/>
</dbReference>
<proteinExistence type="predicted"/>
<evidence type="ECO:0000256" key="3">
    <source>
        <dbReference type="PROSITE-ProRule" id="PRU00221"/>
    </source>
</evidence>
<feature type="repeat" description="WD" evidence="3">
    <location>
        <begin position="104"/>
        <end position="126"/>
    </location>
</feature>
<gene>
    <name evidence="4" type="ORF">AGOR_G00014070</name>
</gene>
<evidence type="ECO:0000256" key="1">
    <source>
        <dbReference type="ARBA" id="ARBA00022574"/>
    </source>
</evidence>
<evidence type="ECO:0000313" key="5">
    <source>
        <dbReference type="Proteomes" id="UP000829720"/>
    </source>
</evidence>
<dbReference type="PROSITE" id="PS50082">
    <property type="entry name" value="WD_REPEATS_2"/>
    <property type="match status" value="3"/>
</dbReference>
<accession>A0A8T3E721</accession>
<evidence type="ECO:0008006" key="6">
    <source>
        <dbReference type="Google" id="ProtNLM"/>
    </source>
</evidence>
<keyword evidence="2" id="KW-0677">Repeat</keyword>
<dbReference type="PANTHER" id="PTHR22805">
    <property type="entry name" value="WDR41-RELATED"/>
    <property type="match status" value="1"/>
</dbReference>
<dbReference type="InterPro" id="IPR036322">
    <property type="entry name" value="WD40_repeat_dom_sf"/>
</dbReference>
<dbReference type="InterPro" id="IPR040102">
    <property type="entry name" value="WDR41"/>
</dbReference>
<dbReference type="AlphaFoldDB" id="A0A8T3E721"/>
<organism evidence="4 5">
    <name type="scientific">Albula goreensis</name>
    <dbReference type="NCBI Taxonomy" id="1534307"/>
    <lineage>
        <taxon>Eukaryota</taxon>
        <taxon>Metazoa</taxon>
        <taxon>Chordata</taxon>
        <taxon>Craniata</taxon>
        <taxon>Vertebrata</taxon>
        <taxon>Euteleostomi</taxon>
        <taxon>Actinopterygii</taxon>
        <taxon>Neopterygii</taxon>
        <taxon>Teleostei</taxon>
        <taxon>Albuliformes</taxon>
        <taxon>Albulidae</taxon>
        <taxon>Albula</taxon>
    </lineage>
</organism>
<dbReference type="InterPro" id="IPR001680">
    <property type="entry name" value="WD40_rpt"/>
</dbReference>